<dbReference type="SMART" id="SM00587">
    <property type="entry name" value="CHK"/>
    <property type="match status" value="1"/>
</dbReference>
<dbReference type="Proteomes" id="UP001516400">
    <property type="component" value="Unassembled WGS sequence"/>
</dbReference>
<accession>A0ABD2P5E7</accession>
<evidence type="ECO:0000313" key="3">
    <source>
        <dbReference type="EMBL" id="KAL3286065.1"/>
    </source>
</evidence>
<keyword evidence="4" id="KW-1185">Reference proteome</keyword>
<evidence type="ECO:0000259" key="2">
    <source>
        <dbReference type="SMART" id="SM00587"/>
    </source>
</evidence>
<protein>
    <recommendedName>
        <fullName evidence="2">CHK kinase-like domain-containing protein</fullName>
    </recommendedName>
</protein>
<proteinExistence type="predicted"/>
<dbReference type="AlphaFoldDB" id="A0ABD2P5E7"/>
<name>A0ABD2P5E7_9CUCU</name>
<organism evidence="3 4">
    <name type="scientific">Cryptolaemus montrouzieri</name>
    <dbReference type="NCBI Taxonomy" id="559131"/>
    <lineage>
        <taxon>Eukaryota</taxon>
        <taxon>Metazoa</taxon>
        <taxon>Ecdysozoa</taxon>
        <taxon>Arthropoda</taxon>
        <taxon>Hexapoda</taxon>
        <taxon>Insecta</taxon>
        <taxon>Pterygota</taxon>
        <taxon>Neoptera</taxon>
        <taxon>Endopterygota</taxon>
        <taxon>Coleoptera</taxon>
        <taxon>Polyphaga</taxon>
        <taxon>Cucujiformia</taxon>
        <taxon>Coccinelloidea</taxon>
        <taxon>Coccinellidae</taxon>
        <taxon>Scymninae</taxon>
        <taxon>Scymnini</taxon>
        <taxon>Cryptolaemus</taxon>
    </lineage>
</organism>
<dbReference type="SUPFAM" id="SSF56112">
    <property type="entry name" value="Protein kinase-like (PK-like)"/>
    <property type="match status" value="1"/>
</dbReference>
<dbReference type="InterPro" id="IPR004119">
    <property type="entry name" value="EcKL"/>
</dbReference>
<dbReference type="PANTHER" id="PTHR11012:SF30">
    <property type="entry name" value="PROTEIN KINASE-LIKE DOMAIN-CONTAINING"/>
    <property type="match status" value="1"/>
</dbReference>
<sequence>MAAIMRRGSCNAEALKQVICKFAKKNVDVSNPLPEPATARGNNFVSDAWRIGYLVSENGKVHQDSVIVKARPENEAQNALMHTDIAFKNEILAYEEVIPTLNKYVCAPMRVPKYIHGDPSTVVLEDMSNSGFESANKKLATEWNLVWSPIQEMAKLHAASITMQHLDKANFDSLKNKIIEVPLPESTPLGDKQATVLDTILGVLGERKEAEKYTKLIEELKKDAWREQKEIVQKDVPIRVINHGSLWVNNTLYRGDLITILDLQHIVYSTPATDLSFFLYVNLEPEFLSNNRKSILEYYLLNLHQNITDKLGCIESKDVVVPLNYGWIDQELRRCSLYAYMMAQWIMPVLYWSDAVYNQLENIGGLENLAIPQRLSYLTPEQKDRIIKLTKLFAAESSKY</sequence>
<dbReference type="EMBL" id="JABFTP020000185">
    <property type="protein sequence ID" value="KAL3286065.1"/>
    <property type="molecule type" value="Genomic_DNA"/>
</dbReference>
<dbReference type="InterPro" id="IPR011009">
    <property type="entry name" value="Kinase-like_dom_sf"/>
</dbReference>
<comment type="caution">
    <text evidence="3">The sequence shown here is derived from an EMBL/GenBank/DDBJ whole genome shotgun (WGS) entry which is preliminary data.</text>
</comment>
<evidence type="ECO:0000313" key="4">
    <source>
        <dbReference type="Proteomes" id="UP001516400"/>
    </source>
</evidence>
<dbReference type="InterPro" id="IPR015897">
    <property type="entry name" value="CHK_kinase-like"/>
</dbReference>
<keyword evidence="1" id="KW-0175">Coiled coil</keyword>
<feature type="coiled-coil region" evidence="1">
    <location>
        <begin position="203"/>
        <end position="230"/>
    </location>
</feature>
<dbReference type="Pfam" id="PF02958">
    <property type="entry name" value="EcKL"/>
    <property type="match status" value="1"/>
</dbReference>
<dbReference type="PANTHER" id="PTHR11012">
    <property type="entry name" value="PROTEIN KINASE-LIKE DOMAIN-CONTAINING"/>
    <property type="match status" value="1"/>
</dbReference>
<gene>
    <name evidence="3" type="ORF">HHI36_000578</name>
</gene>
<evidence type="ECO:0000256" key="1">
    <source>
        <dbReference type="SAM" id="Coils"/>
    </source>
</evidence>
<dbReference type="Gene3D" id="3.90.1200.10">
    <property type="match status" value="1"/>
</dbReference>
<reference evidence="3 4" key="1">
    <citation type="journal article" date="2021" name="BMC Biol.">
        <title>Horizontally acquired antibacterial genes associated with adaptive radiation of ladybird beetles.</title>
        <authorList>
            <person name="Li H.S."/>
            <person name="Tang X.F."/>
            <person name="Huang Y.H."/>
            <person name="Xu Z.Y."/>
            <person name="Chen M.L."/>
            <person name="Du X.Y."/>
            <person name="Qiu B.Y."/>
            <person name="Chen P.T."/>
            <person name="Zhang W."/>
            <person name="Slipinski A."/>
            <person name="Escalona H.E."/>
            <person name="Waterhouse R.M."/>
            <person name="Zwick A."/>
            <person name="Pang H."/>
        </authorList>
    </citation>
    <scope>NUCLEOTIDE SEQUENCE [LARGE SCALE GENOMIC DNA]</scope>
    <source>
        <strain evidence="3">SYSU2018</strain>
    </source>
</reference>
<feature type="domain" description="CHK kinase-like" evidence="2">
    <location>
        <begin position="122"/>
        <end position="309"/>
    </location>
</feature>